<dbReference type="GO" id="GO:0003700">
    <property type="term" value="F:DNA-binding transcription factor activity"/>
    <property type="evidence" value="ECO:0007669"/>
    <property type="project" value="TreeGrafter"/>
</dbReference>
<dbReference type="PANTHER" id="PTHR46797">
    <property type="entry name" value="HTH-TYPE TRANSCRIPTIONAL REGULATOR"/>
    <property type="match status" value="1"/>
</dbReference>
<protein>
    <recommendedName>
        <fullName evidence="2">HTH cro/C1-type domain-containing protein</fullName>
    </recommendedName>
</protein>
<dbReference type="PATRIC" id="fig|1237149.3.peg.1802"/>
<accession>L8JT03</accession>
<dbReference type="CDD" id="cd00093">
    <property type="entry name" value="HTH_XRE"/>
    <property type="match status" value="1"/>
</dbReference>
<dbReference type="PROSITE" id="PS50943">
    <property type="entry name" value="HTH_CROC1"/>
    <property type="match status" value="1"/>
</dbReference>
<sequence length="75" mass="8739">MNTKEKEFFIRLGVKIRKLREEKEYEQKAFAFDCDIGRTQLYMIESGKTNPRLLTLMKIAQGLDVSISELLNIGK</sequence>
<dbReference type="InterPro" id="IPR001387">
    <property type="entry name" value="Cro/C1-type_HTH"/>
</dbReference>
<dbReference type="AlphaFoldDB" id="L8JT03"/>
<dbReference type="RefSeq" id="WP_009579290.1">
    <property type="nucleotide sequence ID" value="NZ_AMZN01000027.1"/>
</dbReference>
<dbReference type="Proteomes" id="UP000011135">
    <property type="component" value="Unassembled WGS sequence"/>
</dbReference>
<dbReference type="PANTHER" id="PTHR46797:SF1">
    <property type="entry name" value="METHYLPHOSPHONATE SYNTHASE"/>
    <property type="match status" value="1"/>
</dbReference>
<dbReference type="SUPFAM" id="SSF47413">
    <property type="entry name" value="lambda repressor-like DNA-binding domains"/>
    <property type="match status" value="1"/>
</dbReference>
<dbReference type="InterPro" id="IPR050807">
    <property type="entry name" value="TransReg_Diox_bact_type"/>
</dbReference>
<evidence type="ECO:0000313" key="3">
    <source>
        <dbReference type="EMBL" id="ELR72106.1"/>
    </source>
</evidence>
<proteinExistence type="predicted"/>
<dbReference type="eggNOG" id="COG1476">
    <property type="taxonomic scope" value="Bacteria"/>
</dbReference>
<evidence type="ECO:0000256" key="1">
    <source>
        <dbReference type="ARBA" id="ARBA00023125"/>
    </source>
</evidence>
<dbReference type="GO" id="GO:0003677">
    <property type="term" value="F:DNA binding"/>
    <property type="evidence" value="ECO:0007669"/>
    <property type="project" value="UniProtKB-KW"/>
</dbReference>
<dbReference type="EMBL" id="AMZN01000027">
    <property type="protein sequence ID" value="ELR72106.1"/>
    <property type="molecule type" value="Genomic_DNA"/>
</dbReference>
<reference evidence="3 4" key="1">
    <citation type="submission" date="2012-12" db="EMBL/GenBank/DDBJ databases">
        <title>Genome assembly of Fulvivirga imtechensis AK7.</title>
        <authorList>
            <person name="Nupur N."/>
            <person name="Khatri I."/>
            <person name="Kumar R."/>
            <person name="Subramanian S."/>
            <person name="Pinnaka A."/>
        </authorList>
    </citation>
    <scope>NUCLEOTIDE SEQUENCE [LARGE SCALE GENOMIC DNA]</scope>
    <source>
        <strain evidence="3 4">AK7</strain>
    </source>
</reference>
<organism evidence="3 4">
    <name type="scientific">Fulvivirga imtechensis AK7</name>
    <dbReference type="NCBI Taxonomy" id="1237149"/>
    <lineage>
        <taxon>Bacteria</taxon>
        <taxon>Pseudomonadati</taxon>
        <taxon>Bacteroidota</taxon>
        <taxon>Cytophagia</taxon>
        <taxon>Cytophagales</taxon>
        <taxon>Fulvivirgaceae</taxon>
        <taxon>Fulvivirga</taxon>
    </lineage>
</organism>
<dbReference type="GO" id="GO:0005829">
    <property type="term" value="C:cytosol"/>
    <property type="evidence" value="ECO:0007669"/>
    <property type="project" value="TreeGrafter"/>
</dbReference>
<feature type="domain" description="HTH cro/C1-type" evidence="2">
    <location>
        <begin position="16"/>
        <end position="70"/>
    </location>
</feature>
<keyword evidence="1" id="KW-0238">DNA-binding</keyword>
<dbReference type="OrthoDB" id="680346at2"/>
<dbReference type="STRING" id="1237149.C900_01848"/>
<dbReference type="SMART" id="SM00530">
    <property type="entry name" value="HTH_XRE"/>
    <property type="match status" value="1"/>
</dbReference>
<evidence type="ECO:0000313" key="4">
    <source>
        <dbReference type="Proteomes" id="UP000011135"/>
    </source>
</evidence>
<dbReference type="InterPro" id="IPR010982">
    <property type="entry name" value="Lambda_DNA-bd_dom_sf"/>
</dbReference>
<dbReference type="Gene3D" id="1.10.260.40">
    <property type="entry name" value="lambda repressor-like DNA-binding domains"/>
    <property type="match status" value="1"/>
</dbReference>
<evidence type="ECO:0000259" key="2">
    <source>
        <dbReference type="PROSITE" id="PS50943"/>
    </source>
</evidence>
<keyword evidence="4" id="KW-1185">Reference proteome</keyword>
<comment type="caution">
    <text evidence="3">The sequence shown here is derived from an EMBL/GenBank/DDBJ whole genome shotgun (WGS) entry which is preliminary data.</text>
</comment>
<dbReference type="Pfam" id="PF01381">
    <property type="entry name" value="HTH_3"/>
    <property type="match status" value="1"/>
</dbReference>
<name>L8JT03_9BACT</name>
<gene>
    <name evidence="3" type="ORF">C900_01848</name>
</gene>